<dbReference type="Proteomes" id="UP000075604">
    <property type="component" value="Unassembled WGS sequence"/>
</dbReference>
<gene>
    <name evidence="2" type="ORF">BE04_37675</name>
</gene>
<dbReference type="AlphaFoldDB" id="A0A150P0X8"/>
<evidence type="ECO:0000313" key="3">
    <source>
        <dbReference type="Proteomes" id="UP000075604"/>
    </source>
</evidence>
<dbReference type="EMBL" id="JELX01004376">
    <property type="protein sequence ID" value="KYF48521.1"/>
    <property type="molecule type" value="Genomic_DNA"/>
</dbReference>
<name>A0A150P0X8_SORCE</name>
<sequence length="405" mass="44233">MDLEADPGKARGRAEAALAPTKRQVARTRAVVDWYLNTHYGRPGDPGTAAMFCDPSRLGTFAVQREPLLAGEGAALFQLLIALAMFQRRQDVQIAAILRSLGPDQAAELTDQRRLLALVDASACDKIKSVDSLIYSCDLAKNPDTKQGTCLSRPDLACHLKRHTVWMKRYGHFGKVPTSAALVVREAAARDLADLLRQARASARGRLARAKAAEAALCRSWRVSDKIAAMFLSLISNPDLTPGISGWEDVDWRYYVVVDSNVDLFLTAIGYRGTKTYAARRAFIQALSAQINLQAMNRRLRRDNPRLVQQAMFLFMSAANRRALPHDCMHLRPASCAQCPKDVVALCPVRSAPLRRRLPLVGAAPQPPANDAASTPAAPSKPLQTGPNAGAMRLQRRLRGAVGTP</sequence>
<evidence type="ECO:0000313" key="2">
    <source>
        <dbReference type="EMBL" id="KYF48521.1"/>
    </source>
</evidence>
<organism evidence="2 3">
    <name type="scientific">Sorangium cellulosum</name>
    <name type="common">Polyangium cellulosum</name>
    <dbReference type="NCBI Taxonomy" id="56"/>
    <lineage>
        <taxon>Bacteria</taxon>
        <taxon>Pseudomonadati</taxon>
        <taxon>Myxococcota</taxon>
        <taxon>Polyangia</taxon>
        <taxon>Polyangiales</taxon>
        <taxon>Polyangiaceae</taxon>
        <taxon>Sorangium</taxon>
    </lineage>
</organism>
<protein>
    <submittedName>
        <fullName evidence="2">Uncharacterized protein</fullName>
    </submittedName>
</protein>
<evidence type="ECO:0000256" key="1">
    <source>
        <dbReference type="SAM" id="MobiDB-lite"/>
    </source>
</evidence>
<comment type="caution">
    <text evidence="2">The sequence shown here is derived from an EMBL/GenBank/DDBJ whole genome shotgun (WGS) entry which is preliminary data.</text>
</comment>
<accession>A0A150P0X8</accession>
<feature type="region of interest" description="Disordered" evidence="1">
    <location>
        <begin position="361"/>
        <end position="405"/>
    </location>
</feature>
<proteinExistence type="predicted"/>
<reference evidence="2 3" key="1">
    <citation type="submission" date="2014-02" db="EMBL/GenBank/DDBJ databases">
        <title>The small core and large imbalanced accessory genome model reveals a collaborative survival strategy of Sorangium cellulosum strains in nature.</title>
        <authorList>
            <person name="Han K."/>
            <person name="Peng R."/>
            <person name="Blom J."/>
            <person name="Li Y.-Z."/>
        </authorList>
    </citation>
    <scope>NUCLEOTIDE SEQUENCE [LARGE SCALE GENOMIC DNA]</scope>
    <source>
        <strain evidence="2 3">So0157-18</strain>
    </source>
</reference>